<dbReference type="WBParaSite" id="SMUV_0000364901-mRNA-1">
    <property type="protein sequence ID" value="SMUV_0000364901-mRNA-1"/>
    <property type="gene ID" value="SMUV_0000364901"/>
</dbReference>
<accession>A0A0N5AH16</accession>
<organism evidence="1 2">
    <name type="scientific">Syphacia muris</name>
    <dbReference type="NCBI Taxonomy" id="451379"/>
    <lineage>
        <taxon>Eukaryota</taxon>
        <taxon>Metazoa</taxon>
        <taxon>Ecdysozoa</taxon>
        <taxon>Nematoda</taxon>
        <taxon>Chromadorea</taxon>
        <taxon>Rhabditida</taxon>
        <taxon>Spirurina</taxon>
        <taxon>Oxyuridomorpha</taxon>
        <taxon>Oxyuroidea</taxon>
        <taxon>Oxyuridae</taxon>
        <taxon>Syphacia</taxon>
    </lineage>
</organism>
<evidence type="ECO:0000313" key="1">
    <source>
        <dbReference type="Proteomes" id="UP000046393"/>
    </source>
</evidence>
<sequence>MEVGVKVVLDELYVKKMAVIDKFVCLQDLMKGEAQNEDTLQQLGTSSATVETDYLGGIIEIKLLYAIIEGFYEEMNKLKPVWSLEGLRRISSGN</sequence>
<evidence type="ECO:0000313" key="2">
    <source>
        <dbReference type="WBParaSite" id="SMUV_0000364901-mRNA-1"/>
    </source>
</evidence>
<protein>
    <submittedName>
        <fullName evidence="2">Retrovirus-related Pol polyprotein from transposon TNT 1-94</fullName>
    </submittedName>
</protein>
<dbReference type="AlphaFoldDB" id="A0A0N5AH16"/>
<keyword evidence="1" id="KW-1185">Reference proteome</keyword>
<reference evidence="2" key="1">
    <citation type="submission" date="2017-02" db="UniProtKB">
        <authorList>
            <consortium name="WormBaseParasite"/>
        </authorList>
    </citation>
    <scope>IDENTIFICATION</scope>
</reference>
<proteinExistence type="predicted"/>
<name>A0A0N5AH16_9BILA</name>
<dbReference type="Proteomes" id="UP000046393">
    <property type="component" value="Unplaced"/>
</dbReference>